<feature type="compositionally biased region" description="Low complexity" evidence="1">
    <location>
        <begin position="9"/>
        <end position="21"/>
    </location>
</feature>
<evidence type="ECO:0000313" key="3">
    <source>
        <dbReference type="Proteomes" id="UP000671873"/>
    </source>
</evidence>
<proteinExistence type="predicted"/>
<reference evidence="2 3" key="1">
    <citation type="submission" date="2020-03" db="EMBL/GenBank/DDBJ databases">
        <authorList>
            <person name="Holtappels D."/>
            <person name="Bomans J.P.J."/>
            <person name="Lavigne R."/>
            <person name="Wagemans J."/>
        </authorList>
    </citation>
    <scope>NUCLEOTIDE SEQUENCE [LARGE SCALE GENOMIC DNA]</scope>
    <source>
        <strain evidence="2 3">OLIVR5</strain>
    </source>
</reference>
<keyword evidence="3" id="KW-1185">Reference proteome</keyword>
<evidence type="ECO:0000256" key="1">
    <source>
        <dbReference type="SAM" id="MobiDB-lite"/>
    </source>
</evidence>
<accession>A0A858MT39</accession>
<name>A0A858MT39_9CAUD</name>
<organism evidence="2 3">
    <name type="scientific">Agrobacterium phage OLIVR5</name>
    <dbReference type="NCBI Taxonomy" id="2723773"/>
    <lineage>
        <taxon>Viruses</taxon>
        <taxon>Duplodnaviria</taxon>
        <taxon>Heunggongvirae</taxon>
        <taxon>Uroviricota</taxon>
        <taxon>Caudoviricetes</taxon>
        <taxon>Pootjesviridae</taxon>
        <taxon>Heverleevirus</taxon>
        <taxon>Heverleevirus OLIVR5</taxon>
    </lineage>
</organism>
<dbReference type="EMBL" id="MT234342">
    <property type="protein sequence ID" value="QIW87759.1"/>
    <property type="molecule type" value="Genomic_DNA"/>
</dbReference>
<evidence type="ECO:0000313" key="2">
    <source>
        <dbReference type="EMBL" id="QIW87759.1"/>
    </source>
</evidence>
<sequence>MTPSANTKSADPSATGTTTTPDLLVTLSTDFVEVHIIKSLSIIAVIPSPSVSLDSLTIPTVSVFAIPPPIARLAVGSSRIVQLIGWTFIDPIPPKT</sequence>
<protein>
    <submittedName>
        <fullName evidence="2">Uncharacterized protein</fullName>
    </submittedName>
</protein>
<feature type="region of interest" description="Disordered" evidence="1">
    <location>
        <begin position="1"/>
        <end position="21"/>
    </location>
</feature>
<dbReference type="Proteomes" id="UP000671873">
    <property type="component" value="Segment"/>
</dbReference>
<gene>
    <name evidence="2" type="ORF">Ab1vBOLIVR5_gp111</name>
</gene>